<evidence type="ECO:0000313" key="2">
    <source>
        <dbReference type="EMBL" id="SCZ50164.1"/>
    </source>
</evidence>
<accession>A0A1G5PKW2</accession>
<feature type="transmembrane region" description="Helical" evidence="1">
    <location>
        <begin position="7"/>
        <end position="30"/>
    </location>
</feature>
<dbReference type="PANTHER" id="PTHR31876:SF26">
    <property type="entry name" value="PROTEIN LIKE COV 2"/>
    <property type="match status" value="1"/>
</dbReference>
<gene>
    <name evidence="2" type="ORF">SAMN03097708_00352</name>
</gene>
<evidence type="ECO:0000256" key="1">
    <source>
        <dbReference type="SAM" id="Phobius"/>
    </source>
</evidence>
<dbReference type="OrthoDB" id="9780267at2"/>
<dbReference type="InterPro" id="IPR007462">
    <property type="entry name" value="COV1-like"/>
</dbReference>
<protein>
    <submittedName>
        <fullName evidence="2">Uncharacterized membrane protein</fullName>
    </submittedName>
</protein>
<keyword evidence="1" id="KW-0472">Membrane</keyword>
<organism evidence="2 3">
    <name type="scientific">Thiohalomonas denitrificans</name>
    <dbReference type="NCBI Taxonomy" id="415747"/>
    <lineage>
        <taxon>Bacteria</taxon>
        <taxon>Pseudomonadati</taxon>
        <taxon>Pseudomonadota</taxon>
        <taxon>Gammaproteobacteria</taxon>
        <taxon>Thiohalomonadales</taxon>
        <taxon>Thiohalomonadaceae</taxon>
        <taxon>Thiohalomonas</taxon>
    </lineage>
</organism>
<reference evidence="2 3" key="1">
    <citation type="submission" date="2016-10" db="EMBL/GenBank/DDBJ databases">
        <authorList>
            <person name="de Groot N.N."/>
        </authorList>
    </citation>
    <scope>NUCLEOTIDE SEQUENCE [LARGE SCALE GENOMIC DNA]</scope>
    <source>
        <strain evidence="2 3">HLD2</strain>
    </source>
</reference>
<proteinExistence type="predicted"/>
<dbReference type="EMBL" id="FMWD01000001">
    <property type="protein sequence ID" value="SCZ50164.1"/>
    <property type="molecule type" value="Genomic_DNA"/>
</dbReference>
<keyword evidence="3" id="KW-1185">Reference proteome</keyword>
<dbReference type="PANTHER" id="PTHR31876">
    <property type="entry name" value="COV-LIKE PROTEIN 1"/>
    <property type="match status" value="1"/>
</dbReference>
<keyword evidence="1" id="KW-0812">Transmembrane</keyword>
<keyword evidence="1" id="KW-1133">Transmembrane helix</keyword>
<dbReference type="RefSeq" id="WP_092991959.1">
    <property type="nucleotide sequence ID" value="NZ_FMWD01000001.1"/>
</dbReference>
<name>A0A1G5PKW2_9GAMM</name>
<evidence type="ECO:0000313" key="3">
    <source>
        <dbReference type="Proteomes" id="UP000199648"/>
    </source>
</evidence>
<feature type="transmembrane region" description="Helical" evidence="1">
    <location>
        <begin position="50"/>
        <end position="77"/>
    </location>
</feature>
<dbReference type="AlphaFoldDB" id="A0A1G5PKW2"/>
<sequence length="214" mass="23507">MFSALRRYLIAGLLVWLPLGATVLVIKLLVGFMDRILLLLPETYQPEAYLGFSVPGLGLLFAAAVVVITGAAVANLFGRKVVSIWEAVFARIPLVRSVYGGAKQLAETLFSSTGQSFRKVVLVEFPRKDVWTVAFLTGTAVGEAQRRTTREVVNLYVPTTPNPTGGYFIMVPREDIVELDMSVDEGLKMLISMGAVVPPERRESFTEKEAEVIL</sequence>
<dbReference type="Pfam" id="PF04367">
    <property type="entry name" value="DUF502"/>
    <property type="match status" value="1"/>
</dbReference>
<dbReference type="Proteomes" id="UP000199648">
    <property type="component" value="Unassembled WGS sequence"/>
</dbReference>
<dbReference type="STRING" id="415747.SAMN03097708_00352"/>